<gene>
    <name evidence="1" type="ORF">RHMOL_Rhmol05G0040100</name>
</gene>
<evidence type="ECO:0000313" key="1">
    <source>
        <dbReference type="EMBL" id="KAI8553743.1"/>
    </source>
</evidence>
<dbReference type="Proteomes" id="UP001062846">
    <property type="component" value="Chromosome 5"/>
</dbReference>
<accession>A0ACC0NK62</accession>
<sequence>MKWKADPPTAPMPKAPPTSSRMRSGQGSREFSGNSGVAIFLTIRSREREKGLRF</sequence>
<evidence type="ECO:0000313" key="2">
    <source>
        <dbReference type="Proteomes" id="UP001062846"/>
    </source>
</evidence>
<keyword evidence="2" id="KW-1185">Reference proteome</keyword>
<dbReference type="EMBL" id="CM046392">
    <property type="protein sequence ID" value="KAI8553743.1"/>
    <property type="molecule type" value="Genomic_DNA"/>
</dbReference>
<proteinExistence type="predicted"/>
<organism evidence="1 2">
    <name type="scientific">Rhododendron molle</name>
    <name type="common">Chinese azalea</name>
    <name type="synonym">Azalea mollis</name>
    <dbReference type="NCBI Taxonomy" id="49168"/>
    <lineage>
        <taxon>Eukaryota</taxon>
        <taxon>Viridiplantae</taxon>
        <taxon>Streptophyta</taxon>
        <taxon>Embryophyta</taxon>
        <taxon>Tracheophyta</taxon>
        <taxon>Spermatophyta</taxon>
        <taxon>Magnoliopsida</taxon>
        <taxon>eudicotyledons</taxon>
        <taxon>Gunneridae</taxon>
        <taxon>Pentapetalae</taxon>
        <taxon>asterids</taxon>
        <taxon>Ericales</taxon>
        <taxon>Ericaceae</taxon>
        <taxon>Ericoideae</taxon>
        <taxon>Rhodoreae</taxon>
        <taxon>Rhododendron</taxon>
    </lineage>
</organism>
<name>A0ACC0NK62_RHOML</name>
<protein>
    <submittedName>
        <fullName evidence="1">Uncharacterized protein</fullName>
    </submittedName>
</protein>
<reference evidence="1" key="1">
    <citation type="submission" date="2022-02" db="EMBL/GenBank/DDBJ databases">
        <title>Plant Genome Project.</title>
        <authorList>
            <person name="Zhang R.-G."/>
        </authorList>
    </citation>
    <scope>NUCLEOTIDE SEQUENCE</scope>
    <source>
        <strain evidence="1">AT1</strain>
    </source>
</reference>
<comment type="caution">
    <text evidence="1">The sequence shown here is derived from an EMBL/GenBank/DDBJ whole genome shotgun (WGS) entry which is preliminary data.</text>
</comment>